<proteinExistence type="predicted"/>
<dbReference type="RefSeq" id="WP_268610907.1">
    <property type="nucleotide sequence ID" value="NZ_CP113797.1"/>
</dbReference>
<evidence type="ECO:0000313" key="2">
    <source>
        <dbReference type="Proteomes" id="UP001163152"/>
    </source>
</evidence>
<protein>
    <submittedName>
        <fullName evidence="1">Uncharacterized protein</fullName>
    </submittedName>
</protein>
<name>A0A9E8ZDT2_9CYAN</name>
<dbReference type="EMBL" id="CP113797">
    <property type="protein sequence ID" value="WAL60951.1"/>
    <property type="molecule type" value="Genomic_DNA"/>
</dbReference>
<keyword evidence="2" id="KW-1185">Reference proteome</keyword>
<accession>A0A9E8ZDT2</accession>
<evidence type="ECO:0000313" key="1">
    <source>
        <dbReference type="EMBL" id="WAL60951.1"/>
    </source>
</evidence>
<organism evidence="1 2">
    <name type="scientific">Thermocoleostomius sinensis A174</name>
    <dbReference type="NCBI Taxonomy" id="2016057"/>
    <lineage>
        <taxon>Bacteria</taxon>
        <taxon>Bacillati</taxon>
        <taxon>Cyanobacteriota</taxon>
        <taxon>Cyanophyceae</taxon>
        <taxon>Oculatellales</taxon>
        <taxon>Oculatellaceae</taxon>
        <taxon>Thermocoleostomius</taxon>
    </lineage>
</organism>
<dbReference type="Proteomes" id="UP001163152">
    <property type="component" value="Chromosome"/>
</dbReference>
<sequence>MATPRSTRVWSASSDLDASPQSALQDAAIELQAYFYQQEGEIYRVEDLQRALENWLELSMEALVEDALFHVVEGDRSSAFNRSAFESQMKRLRPLDRPDAATDVCQPISAVHAA</sequence>
<dbReference type="KEGG" id="tsin:OXH18_02835"/>
<dbReference type="AlphaFoldDB" id="A0A9E8ZDT2"/>
<gene>
    <name evidence="1" type="ORF">OXH18_02835</name>
</gene>
<reference evidence="1" key="1">
    <citation type="submission" date="2022-12" db="EMBL/GenBank/DDBJ databases">
        <title>Polyphasic identification of a Novel Hot-Spring Cyanobacterium Ocullathermofonsia sinensis gen nov. sp. nov. and Genomic Insights on its Adaptations to the Thermal Habitat.</title>
        <authorList>
            <person name="Daroch M."/>
            <person name="Tang J."/>
            <person name="Jiang Y."/>
        </authorList>
    </citation>
    <scope>NUCLEOTIDE SEQUENCE</scope>
    <source>
        <strain evidence="1">PKUAC-SCTA174</strain>
    </source>
</reference>